<dbReference type="InterPro" id="IPR029056">
    <property type="entry name" value="Ribokinase-like"/>
</dbReference>
<accession>A0ABT0Q076</accession>
<comment type="similarity">
    <text evidence="1">Belongs to the carbohydrate kinase PfkB family.</text>
</comment>
<evidence type="ECO:0000256" key="1">
    <source>
        <dbReference type="ARBA" id="ARBA00010688"/>
    </source>
</evidence>
<dbReference type="SUPFAM" id="SSF53613">
    <property type="entry name" value="Ribokinase-like"/>
    <property type="match status" value="1"/>
</dbReference>
<feature type="domain" description="Carbohydrate kinase PfkB" evidence="4">
    <location>
        <begin position="11"/>
        <end position="306"/>
    </location>
</feature>
<sequence>MTSKRSIRRQACIGEVMIELASDPQGQIRLGIAGDTYNTAVYLKRLLPNADTPVSYLTALGADRFSARILADMAAHGIDATHIEQRADKSPGLYAIDTDEAGERSFTYWRSDSAARTLFSAPCKVTPDVLDQFDLVYLSAITLAVLPVSVRVLLAERIDRFRAAGGWFAFDSNYRPTLWEDCDTARDWTMRYWSLADLALPSVDDEMALFGESSEDAVLARLAAAGVTRGALKRGAEGPLSLADRTVPDGLARVARVIDSTAAGDSFNAGYLAAIASGCSDHEAMRRGHNLAARVIAHRGAIIPIDAMAL</sequence>
<keyword evidence="2" id="KW-0808">Transferase</keyword>
<dbReference type="EMBL" id="JAMFMB010000006">
    <property type="protein sequence ID" value="MCL6283268.1"/>
    <property type="molecule type" value="Genomic_DNA"/>
</dbReference>
<evidence type="ECO:0000313" key="5">
    <source>
        <dbReference type="EMBL" id="MCL6283268.1"/>
    </source>
</evidence>
<dbReference type="Pfam" id="PF00294">
    <property type="entry name" value="PfkB"/>
    <property type="match status" value="1"/>
</dbReference>
<dbReference type="InterPro" id="IPR011611">
    <property type="entry name" value="PfkB_dom"/>
</dbReference>
<keyword evidence="6" id="KW-1185">Reference proteome</keyword>
<dbReference type="GO" id="GO:0016301">
    <property type="term" value="F:kinase activity"/>
    <property type="evidence" value="ECO:0007669"/>
    <property type="project" value="UniProtKB-KW"/>
</dbReference>
<dbReference type="InterPro" id="IPR002173">
    <property type="entry name" value="Carboh/pur_kinase_PfkB_CS"/>
</dbReference>
<dbReference type="CDD" id="cd01166">
    <property type="entry name" value="KdgK"/>
    <property type="match status" value="1"/>
</dbReference>
<dbReference type="InterPro" id="IPR050306">
    <property type="entry name" value="PfkB_Carbo_kinase"/>
</dbReference>
<comment type="caution">
    <text evidence="5">The sequence shown here is derived from an EMBL/GenBank/DDBJ whole genome shotgun (WGS) entry which is preliminary data.</text>
</comment>
<dbReference type="Proteomes" id="UP001203880">
    <property type="component" value="Unassembled WGS sequence"/>
</dbReference>
<proteinExistence type="inferred from homology"/>
<name>A0ABT0Q076_9RHOB</name>
<organism evidence="5 6">
    <name type="scientific">Ruegeria spongiae</name>
    <dbReference type="NCBI Taxonomy" id="2942209"/>
    <lineage>
        <taxon>Bacteria</taxon>
        <taxon>Pseudomonadati</taxon>
        <taxon>Pseudomonadota</taxon>
        <taxon>Alphaproteobacteria</taxon>
        <taxon>Rhodobacterales</taxon>
        <taxon>Roseobacteraceae</taxon>
        <taxon>Ruegeria</taxon>
    </lineage>
</organism>
<dbReference type="PANTHER" id="PTHR43085:SF15">
    <property type="entry name" value="2-DEHYDRO-3-DEOXYGLUCONOKINASE"/>
    <property type="match status" value="1"/>
</dbReference>
<dbReference type="RefSeq" id="WP_249707994.1">
    <property type="nucleotide sequence ID" value="NZ_JAMFMB010000006.1"/>
</dbReference>
<dbReference type="Gene3D" id="3.40.1190.20">
    <property type="match status" value="1"/>
</dbReference>
<protein>
    <submittedName>
        <fullName evidence="5">Sugar kinase</fullName>
    </submittedName>
</protein>
<reference evidence="5" key="1">
    <citation type="submission" date="2022-05" db="EMBL/GenBank/DDBJ databases">
        <authorList>
            <person name="Park J.-S."/>
        </authorList>
    </citation>
    <scope>NUCLEOTIDE SEQUENCE</scope>
    <source>
        <strain evidence="5">2012CJ41-6</strain>
    </source>
</reference>
<keyword evidence="3 5" id="KW-0418">Kinase</keyword>
<gene>
    <name evidence="5" type="ORF">M3P21_06960</name>
</gene>
<dbReference type="PROSITE" id="PS00584">
    <property type="entry name" value="PFKB_KINASES_2"/>
    <property type="match status" value="1"/>
</dbReference>
<evidence type="ECO:0000313" key="6">
    <source>
        <dbReference type="Proteomes" id="UP001203880"/>
    </source>
</evidence>
<evidence type="ECO:0000256" key="2">
    <source>
        <dbReference type="ARBA" id="ARBA00022679"/>
    </source>
</evidence>
<evidence type="ECO:0000259" key="4">
    <source>
        <dbReference type="Pfam" id="PF00294"/>
    </source>
</evidence>
<dbReference type="PANTHER" id="PTHR43085">
    <property type="entry name" value="HEXOKINASE FAMILY MEMBER"/>
    <property type="match status" value="1"/>
</dbReference>
<evidence type="ECO:0000256" key="3">
    <source>
        <dbReference type="ARBA" id="ARBA00022777"/>
    </source>
</evidence>